<dbReference type="Pfam" id="PF13450">
    <property type="entry name" value="NAD_binding_8"/>
    <property type="match status" value="1"/>
</dbReference>
<dbReference type="PANTHER" id="PTHR42685">
    <property type="entry name" value="GERANYLGERANYL DIPHOSPHATE REDUCTASE"/>
    <property type="match status" value="1"/>
</dbReference>
<dbReference type="PANTHER" id="PTHR42685:SF18">
    <property type="entry name" value="DIGERANYLGERANYLGLYCEROPHOSPHOLIPID REDUCTASE"/>
    <property type="match status" value="1"/>
</dbReference>
<dbReference type="EMBL" id="CP009512">
    <property type="protein sequence ID" value="AKB66031.1"/>
    <property type="molecule type" value="Genomic_DNA"/>
</dbReference>
<dbReference type="HOGENOM" id="CLU_766408_0_0_2"/>
<dbReference type="RefSeq" id="WP_011033782.1">
    <property type="nucleotide sequence ID" value="NZ_CP009512.1"/>
</dbReference>
<dbReference type="SUPFAM" id="SSF51905">
    <property type="entry name" value="FAD/NAD(P)-binding domain"/>
    <property type="match status" value="1"/>
</dbReference>
<reference evidence="1 2" key="1">
    <citation type="submission" date="2014-07" db="EMBL/GenBank/DDBJ databases">
        <title>Methanogenic archaea and the global carbon cycle.</title>
        <authorList>
            <person name="Henriksen J.R."/>
            <person name="Luke J."/>
            <person name="Reinhart S."/>
            <person name="Benedict M.N."/>
            <person name="Youngblut N.D."/>
            <person name="Metcalf M.E."/>
            <person name="Whitaker R.J."/>
            <person name="Metcalf W.W."/>
        </authorList>
    </citation>
    <scope>NUCLEOTIDE SEQUENCE [LARGE SCALE GENOMIC DNA]</scope>
    <source>
        <strain evidence="1 2">S-6</strain>
    </source>
</reference>
<dbReference type="Gene3D" id="3.50.50.60">
    <property type="entry name" value="FAD/NAD(P)-binding domain"/>
    <property type="match status" value="1"/>
</dbReference>
<dbReference type="KEGG" id="mmj:MSMAS_2835"/>
<name>A0A0E3LUX5_METMZ</name>
<evidence type="ECO:0000313" key="1">
    <source>
        <dbReference type="EMBL" id="AKB66031.1"/>
    </source>
</evidence>
<accession>A0A0E3LUX5</accession>
<organism evidence="1 2">
    <name type="scientific">Methanosarcina mazei S-6</name>
    <dbReference type="NCBI Taxonomy" id="213585"/>
    <lineage>
        <taxon>Archaea</taxon>
        <taxon>Methanobacteriati</taxon>
        <taxon>Methanobacteriota</taxon>
        <taxon>Stenosarchaea group</taxon>
        <taxon>Methanomicrobia</taxon>
        <taxon>Methanosarcinales</taxon>
        <taxon>Methanosarcinaceae</taxon>
        <taxon>Methanosarcina</taxon>
    </lineage>
</organism>
<dbReference type="GeneID" id="24852548"/>
<protein>
    <submittedName>
        <fullName evidence="1">Uncharacterized protein</fullName>
    </submittedName>
</protein>
<dbReference type="InterPro" id="IPR050407">
    <property type="entry name" value="Geranylgeranyl_reductase"/>
</dbReference>
<sequence length="332" mass="37892">MDKEINILGGGISGLACAIILRNNGYKVNIYEKGSYVGKRFNDDWQGLENWSEKIDVLKQIESYGIDLSFDYEPISELSVHYSDKMKTASVKNGCYLVRRGSKEGCLDKALLEQAEKLGAKIHFNYRQDRKMTAKVNATGPKKATAYVRGIKFNTRSEIGYHMAFGQDIARGFYSYLLTKNGHGTIATVYERRSTHRSEEFLQNTVNYFSDFLDKKEVAAGKKFGGYGQFEIKNNYYDENGAMLIGEAGGFQDYLWGFGMRYAFQSANLAARSIMHNESYNDLVEEHLINKMKHSNRNRRISEIAGPLAYPLQYYMFTLSKNPLKILNILCR</sequence>
<dbReference type="PROSITE" id="PS51257">
    <property type="entry name" value="PROKAR_LIPOPROTEIN"/>
    <property type="match status" value="1"/>
</dbReference>
<dbReference type="PATRIC" id="fig|213585.10.peg.3565"/>
<dbReference type="Proteomes" id="UP000033097">
    <property type="component" value="Chromosome"/>
</dbReference>
<gene>
    <name evidence="1" type="ORF">MSMAS_2835</name>
</gene>
<dbReference type="AlphaFoldDB" id="A0A0E3LUX5"/>
<dbReference type="Gene3D" id="3.40.50.720">
    <property type="entry name" value="NAD(P)-binding Rossmann-like Domain"/>
    <property type="match status" value="1"/>
</dbReference>
<proteinExistence type="predicted"/>
<dbReference type="STRING" id="213585.MSMAS_2835"/>
<evidence type="ECO:0000313" key="2">
    <source>
        <dbReference type="Proteomes" id="UP000033097"/>
    </source>
</evidence>
<dbReference type="InterPro" id="IPR036188">
    <property type="entry name" value="FAD/NAD-bd_sf"/>
</dbReference>